<reference evidence="1" key="1">
    <citation type="journal article" date="2021" name="Proc. Natl. Acad. Sci. U.S.A.">
        <title>A Catalog of Tens of Thousands of Viruses from Human Metagenomes Reveals Hidden Associations with Chronic Diseases.</title>
        <authorList>
            <person name="Tisza M.J."/>
            <person name="Buck C.B."/>
        </authorList>
    </citation>
    <scope>NUCLEOTIDE SEQUENCE</scope>
    <source>
        <strain evidence="1">CtClB2</strain>
    </source>
</reference>
<dbReference type="EMBL" id="BK015300">
    <property type="protein sequence ID" value="DAE00161.1"/>
    <property type="molecule type" value="Genomic_DNA"/>
</dbReference>
<dbReference type="InterPro" id="IPR013320">
    <property type="entry name" value="ConA-like_dom_sf"/>
</dbReference>
<sequence>MAIKLGGKSIKSMYLGGKSVKEAWLNGEKVWPDFNSPILGYEPTIFMPLNGDALDYSGNNHNPIGMVGTLESYTAGFNHSKCWDLISGGAALKLDPITKGKDFTISVCVFSMGKNNTTRDGVLGGVIGGNHSLGLGYAIGQRSNVPLSDDPLSFQFYNGEVNQFCGGTKGTFIQNGWNHYLVRFSGTNRTVEFYLNGVLNGLITPSECPHAGPISYSGRDRGWDGNIWLGRCFQTITQPYDWWNGYIQDFAYWDYTISDILRDQLFLTYMGNMLPNTTKSPYIADLMKKSSYVCTGGTGTTNDSVKPNMVPAQPKTTSTTGTLLEISKSGANGLPRGIYLSRSYSVDIVNCNSMVEGIYNRDKYRIELFVSSITLPLTNMLLSTIAFNVDGSGTFIPFTNAIIPNIKGVLRIKLPFLNTMSVEEYNISIKS</sequence>
<organism evidence="1">
    <name type="scientific">Ackermannviridae sp. ctClB2</name>
    <dbReference type="NCBI Taxonomy" id="2825752"/>
    <lineage>
        <taxon>Viruses</taxon>
        <taxon>Duplodnaviria</taxon>
        <taxon>Heunggongvirae</taxon>
        <taxon>Uroviricota</taxon>
        <taxon>Caudoviricetes</taxon>
        <taxon>Pantevenvirales</taxon>
        <taxon>Ackermannviridae</taxon>
    </lineage>
</organism>
<accession>A0A8S5P146</accession>
<proteinExistence type="predicted"/>
<dbReference type="Pfam" id="PF13385">
    <property type="entry name" value="Laminin_G_3"/>
    <property type="match status" value="1"/>
</dbReference>
<dbReference type="SUPFAM" id="SSF49899">
    <property type="entry name" value="Concanavalin A-like lectins/glucanases"/>
    <property type="match status" value="1"/>
</dbReference>
<dbReference type="Gene3D" id="2.60.120.200">
    <property type="match status" value="1"/>
</dbReference>
<evidence type="ECO:0000313" key="1">
    <source>
        <dbReference type="EMBL" id="DAE00161.1"/>
    </source>
</evidence>
<protein>
    <submittedName>
        <fullName evidence="1">Concanavalin A-like lectin/glucanase superfamily protein</fullName>
    </submittedName>
</protein>
<name>A0A8S5P146_9CAUD</name>